<evidence type="ECO:0000313" key="2">
    <source>
        <dbReference type="EMBL" id="EHI60243.1"/>
    </source>
</evidence>
<dbReference type="Proteomes" id="UP000005384">
    <property type="component" value="Unassembled WGS sequence"/>
</dbReference>
<dbReference type="EMBL" id="ADLN01000031">
    <property type="protein sequence ID" value="EHI60243.1"/>
    <property type="molecule type" value="Genomic_DNA"/>
</dbReference>
<keyword evidence="3" id="KW-1185">Reference proteome</keyword>
<protein>
    <recommendedName>
        <fullName evidence="4">NEAT domain-containing protein</fullName>
    </recommendedName>
</protein>
<feature type="chain" id="PRO_5038453904" description="NEAT domain-containing protein" evidence="1">
    <location>
        <begin position="26"/>
        <end position="175"/>
    </location>
</feature>
<dbReference type="PATRIC" id="fig|742737.3.peg.1798"/>
<gene>
    <name evidence="2" type="ORF">HMPREF9473_01772</name>
</gene>
<reference evidence="2 3" key="1">
    <citation type="submission" date="2011-08" db="EMBL/GenBank/DDBJ databases">
        <title>The Genome Sequence of Clostridium hathewayi WAL-18680.</title>
        <authorList>
            <consortium name="The Broad Institute Genome Sequencing Platform"/>
            <person name="Earl A."/>
            <person name="Ward D."/>
            <person name="Feldgarden M."/>
            <person name="Gevers D."/>
            <person name="Finegold S.M."/>
            <person name="Summanen P.H."/>
            <person name="Molitoris D.R."/>
            <person name="Song M."/>
            <person name="Daigneault M."/>
            <person name="Allen-Vercoe E."/>
            <person name="Young S.K."/>
            <person name="Zeng Q."/>
            <person name="Gargeya S."/>
            <person name="Fitzgerald M."/>
            <person name="Haas B."/>
            <person name="Abouelleil A."/>
            <person name="Alvarado L."/>
            <person name="Arachchi H.M."/>
            <person name="Berlin A."/>
            <person name="Brown A."/>
            <person name="Chapman S.B."/>
            <person name="Chen Z."/>
            <person name="Dunbar C."/>
            <person name="Freedman E."/>
            <person name="Gearin G."/>
            <person name="Gellesch M."/>
            <person name="Goldberg J."/>
            <person name="Griggs A."/>
            <person name="Gujja S."/>
            <person name="Heiman D."/>
            <person name="Howarth C."/>
            <person name="Larson L."/>
            <person name="Lui A."/>
            <person name="MacDonald P.J.P."/>
            <person name="Montmayeur A."/>
            <person name="Murphy C."/>
            <person name="Neiman D."/>
            <person name="Pearson M."/>
            <person name="Priest M."/>
            <person name="Roberts A."/>
            <person name="Saif S."/>
            <person name="Shea T."/>
            <person name="Shenoy N."/>
            <person name="Sisk P."/>
            <person name="Stolte C."/>
            <person name="Sykes S."/>
            <person name="Wortman J."/>
            <person name="Nusbaum C."/>
            <person name="Birren B."/>
        </authorList>
    </citation>
    <scope>NUCLEOTIDE SEQUENCE [LARGE SCALE GENOMIC DNA]</scope>
    <source>
        <strain evidence="2 3">WAL-18680</strain>
    </source>
</reference>
<accession>G5IE45</accession>
<feature type="signal peptide" evidence="1">
    <location>
        <begin position="1"/>
        <end position="25"/>
    </location>
</feature>
<name>G5IE45_9FIRM</name>
<sequence>MRAKRNRTGLLAVFLSLVFCVAVCAAAVYFVHANTQAAAETMPSLQADGNVKMGTIIDPEGRQKELDAIVEEGMVAFSVNATPFMINGRGKANLYIENPPENGNRFTVTIIRDDTGEEIYRSGYLDPEQYIDEAALDVELDKGEYACTVNFDTYRIRDNSYIGRAAAQITLYVLE</sequence>
<evidence type="ECO:0008006" key="4">
    <source>
        <dbReference type="Google" id="ProtNLM"/>
    </source>
</evidence>
<evidence type="ECO:0000256" key="1">
    <source>
        <dbReference type="SAM" id="SignalP"/>
    </source>
</evidence>
<dbReference type="HOGENOM" id="CLU_098580_1_0_9"/>
<evidence type="ECO:0000313" key="3">
    <source>
        <dbReference type="Proteomes" id="UP000005384"/>
    </source>
</evidence>
<comment type="caution">
    <text evidence="2">The sequence shown here is derived from an EMBL/GenBank/DDBJ whole genome shotgun (WGS) entry which is preliminary data.</text>
</comment>
<proteinExistence type="predicted"/>
<dbReference type="AlphaFoldDB" id="G5IE45"/>
<organism evidence="2 3">
    <name type="scientific">Hungatella hathewayi WAL-18680</name>
    <dbReference type="NCBI Taxonomy" id="742737"/>
    <lineage>
        <taxon>Bacteria</taxon>
        <taxon>Bacillati</taxon>
        <taxon>Bacillota</taxon>
        <taxon>Clostridia</taxon>
        <taxon>Lachnospirales</taxon>
        <taxon>Lachnospiraceae</taxon>
        <taxon>Hungatella</taxon>
    </lineage>
</organism>
<keyword evidence="1" id="KW-0732">Signal</keyword>
<dbReference type="RefSeq" id="WP_006779754.1">
    <property type="nucleotide sequence ID" value="NZ_JH379027.1"/>
</dbReference>